<dbReference type="Pfam" id="PF00931">
    <property type="entry name" value="NB-ARC"/>
    <property type="match status" value="1"/>
</dbReference>
<accession>A0A4R4QCT2</accession>
<dbReference type="InterPro" id="IPR002182">
    <property type="entry name" value="NB-ARC"/>
</dbReference>
<dbReference type="PANTHER" id="PTHR35807:SF1">
    <property type="entry name" value="TRANSCRIPTIONAL REGULATOR REDD"/>
    <property type="match status" value="1"/>
</dbReference>
<dbReference type="Pfam" id="PF00486">
    <property type="entry name" value="Trans_reg_C"/>
    <property type="match status" value="1"/>
</dbReference>
<dbReference type="PRINTS" id="PR00364">
    <property type="entry name" value="DISEASERSIST"/>
</dbReference>
<proteinExistence type="inferred from homology"/>
<evidence type="ECO:0000313" key="8">
    <source>
        <dbReference type="EMBL" id="TDC33180.1"/>
    </source>
</evidence>
<dbReference type="SUPFAM" id="SSF52540">
    <property type="entry name" value="P-loop containing nucleoside triphosphate hydrolases"/>
    <property type="match status" value="1"/>
</dbReference>
<protein>
    <submittedName>
        <fullName evidence="8">Tetratricopeptide repeat protein</fullName>
    </submittedName>
</protein>
<keyword evidence="2" id="KW-0805">Transcription regulation</keyword>
<evidence type="ECO:0000256" key="6">
    <source>
        <dbReference type="SAM" id="MobiDB-lite"/>
    </source>
</evidence>
<dbReference type="SUPFAM" id="SSF48452">
    <property type="entry name" value="TPR-like"/>
    <property type="match status" value="3"/>
</dbReference>
<dbReference type="CDD" id="cd15831">
    <property type="entry name" value="BTAD"/>
    <property type="match status" value="1"/>
</dbReference>
<dbReference type="EMBL" id="SMKA01000016">
    <property type="protein sequence ID" value="TDC33180.1"/>
    <property type="molecule type" value="Genomic_DNA"/>
</dbReference>
<comment type="caution">
    <text evidence="8">The sequence shown here is derived from an EMBL/GenBank/DDBJ whole genome shotgun (WGS) entry which is preliminary data.</text>
</comment>
<organism evidence="8 9">
    <name type="scientific">Kribbella albertanoniae</name>
    <dbReference type="NCBI Taxonomy" id="1266829"/>
    <lineage>
        <taxon>Bacteria</taxon>
        <taxon>Bacillati</taxon>
        <taxon>Actinomycetota</taxon>
        <taxon>Actinomycetes</taxon>
        <taxon>Propionibacteriales</taxon>
        <taxon>Kribbellaceae</taxon>
        <taxon>Kribbella</taxon>
    </lineage>
</organism>
<name>A0A4R4QCT2_9ACTN</name>
<dbReference type="OrthoDB" id="4326794at2"/>
<feature type="domain" description="OmpR/PhoB-type" evidence="7">
    <location>
        <begin position="56"/>
        <end position="153"/>
    </location>
</feature>
<evidence type="ECO:0000256" key="5">
    <source>
        <dbReference type="PROSITE-ProRule" id="PRU01091"/>
    </source>
</evidence>
<comment type="similarity">
    <text evidence="1">Belongs to the AfsR/DnrI/RedD regulatory family.</text>
</comment>
<dbReference type="PANTHER" id="PTHR35807">
    <property type="entry name" value="TRANSCRIPTIONAL REGULATOR REDD-RELATED"/>
    <property type="match status" value="1"/>
</dbReference>
<reference evidence="8 9" key="1">
    <citation type="submission" date="2019-03" db="EMBL/GenBank/DDBJ databases">
        <title>Draft genome sequences of novel Actinobacteria.</title>
        <authorList>
            <person name="Sahin N."/>
            <person name="Ay H."/>
            <person name="Saygin H."/>
        </authorList>
    </citation>
    <scope>NUCLEOTIDE SEQUENCE [LARGE SCALE GENOMIC DNA]</scope>
    <source>
        <strain evidence="8 9">JCM 30547</strain>
    </source>
</reference>
<dbReference type="Pfam" id="PF13181">
    <property type="entry name" value="TPR_8"/>
    <property type="match status" value="1"/>
</dbReference>
<evidence type="ECO:0000256" key="1">
    <source>
        <dbReference type="ARBA" id="ARBA00005820"/>
    </source>
</evidence>
<dbReference type="GO" id="GO:0000160">
    <property type="term" value="P:phosphorelay signal transduction system"/>
    <property type="evidence" value="ECO:0007669"/>
    <property type="project" value="InterPro"/>
</dbReference>
<dbReference type="Gene3D" id="1.25.40.10">
    <property type="entry name" value="Tetratricopeptide repeat domain"/>
    <property type="match status" value="3"/>
</dbReference>
<dbReference type="InterPro" id="IPR011990">
    <property type="entry name" value="TPR-like_helical_dom_sf"/>
</dbReference>
<dbReference type="SMART" id="SM00028">
    <property type="entry name" value="TPR"/>
    <property type="match status" value="5"/>
</dbReference>
<dbReference type="SUPFAM" id="SSF46894">
    <property type="entry name" value="C-terminal effector domain of the bipartite response regulators"/>
    <property type="match status" value="1"/>
</dbReference>
<dbReference type="SMART" id="SM00862">
    <property type="entry name" value="Trans_reg_C"/>
    <property type="match status" value="1"/>
</dbReference>
<keyword evidence="4" id="KW-0804">Transcription</keyword>
<feature type="DNA-binding region" description="OmpR/PhoB-type" evidence="5">
    <location>
        <begin position="56"/>
        <end position="153"/>
    </location>
</feature>
<gene>
    <name evidence="8" type="ORF">E1261_06755</name>
</gene>
<keyword evidence="3 5" id="KW-0238">DNA-binding</keyword>
<dbReference type="InterPro" id="IPR051677">
    <property type="entry name" value="AfsR-DnrI-RedD_regulator"/>
</dbReference>
<evidence type="ECO:0000313" key="9">
    <source>
        <dbReference type="Proteomes" id="UP000295075"/>
    </source>
</evidence>
<evidence type="ECO:0000256" key="4">
    <source>
        <dbReference type="ARBA" id="ARBA00023163"/>
    </source>
</evidence>
<sequence length="1043" mass="112275">MSTRHDSPLPRAPSRVAEPRRVSAQRPAEISRPGEAPSCGCGPPSPNRCHGPQSEPSSCQTGPMEFRILGPLEIVVDGRVIPALAPRLQTLLATLLLRPHRVVPVDELIDRLWPEDTQPANPKASLHTYVRRLREIVGTDVLQTRGQGYLLAAEPRDLVIFRSAVAEAASDPAREIMHLERALDQWRGRALSVDPHVAVGLNEERLAATEQYYAARLARGDHAEVLPDLQTLAAQEPLRERLGGLLMTALYRCGRQIEALSAYDAIAARLADEFGLDPGDELRQLRQAILTSSLEAAAAPDDWHPQNQLPLDVRQLIGRDSLVAEVSKLICTTDGVPVVVLSGAPGVGKSALCVRAAHQLVEQFPDGQWFVRLRGASGQPRRPGDVLAELLRSSGVDPSVIPDDLDDRAAMFRARLADRSVLLVLDDARDAAQVRPLLPGRAGSAVLVTSRSALGGLIALDGAIGLRVSTLTDDDSAVLIRLLLDATDDDAVRELVAACSGLPLALRIAGANAARGSIAEYVARMRTAGALPTLTIDDEVAVSAAFQTSYELLEPAVQRGFRLLSQFPGAEFGRDAAAALVGADHELVVSSLEAASFLEPVGDDRYLMHDLVREYAGLLGPPDLDAWNALCSWYVGTANAAINQLFPAAVRLPITTYDGVVTGDPEAWPAESWLEGELANIEAIATEALRIGPTEVVWLLADIVRPYLYEYSLIGLWRSLVELGAAAGPDARGRGAIEHARGVLARITGDAVSAIEHSTQAIELYRESGFTLGEAALLCNLGVAYNDRGQLRKSSELLAEGIARFRSLGETARLPVALLNQSLNYLHLGRFREAIECATECLDLSAGKSWIARVNRAAAYTDLGEYEKAEADLALVPGENRLDVIGWRLSLAELDRSRQDYPAALAHAAEALKSSHEITSRYHECFSRLVIGEIHLAAGDVPSARASFDQAETTAREAGYGTMLAEAHSWQACCIFRGGDPGSALELALTALAELQAVEYGVGQYHVNALIADCYRALGHPDQAAVHQSAADDFRQQSGYIPV</sequence>
<dbReference type="InterPro" id="IPR027417">
    <property type="entry name" value="P-loop_NTPase"/>
</dbReference>
<dbReference type="InterPro" id="IPR019734">
    <property type="entry name" value="TPR_rpt"/>
</dbReference>
<dbReference type="Proteomes" id="UP000295075">
    <property type="component" value="Unassembled WGS sequence"/>
</dbReference>
<dbReference type="GO" id="GO:0006355">
    <property type="term" value="P:regulation of DNA-templated transcription"/>
    <property type="evidence" value="ECO:0007669"/>
    <property type="project" value="InterPro"/>
</dbReference>
<dbReference type="InterPro" id="IPR036388">
    <property type="entry name" value="WH-like_DNA-bd_sf"/>
</dbReference>
<feature type="region of interest" description="Disordered" evidence="6">
    <location>
        <begin position="1"/>
        <end position="61"/>
    </location>
</feature>
<keyword evidence="9" id="KW-1185">Reference proteome</keyword>
<evidence type="ECO:0000256" key="3">
    <source>
        <dbReference type="ARBA" id="ARBA00023125"/>
    </source>
</evidence>
<dbReference type="GO" id="GO:0043531">
    <property type="term" value="F:ADP binding"/>
    <property type="evidence" value="ECO:0007669"/>
    <property type="project" value="InterPro"/>
</dbReference>
<dbReference type="InterPro" id="IPR001867">
    <property type="entry name" value="OmpR/PhoB-type_DNA-bd"/>
</dbReference>
<dbReference type="Pfam" id="PF03704">
    <property type="entry name" value="BTAD"/>
    <property type="match status" value="1"/>
</dbReference>
<dbReference type="PROSITE" id="PS51755">
    <property type="entry name" value="OMPR_PHOB"/>
    <property type="match status" value="1"/>
</dbReference>
<dbReference type="AlphaFoldDB" id="A0A4R4QCT2"/>
<dbReference type="InterPro" id="IPR005158">
    <property type="entry name" value="BTAD"/>
</dbReference>
<dbReference type="Gene3D" id="3.40.50.300">
    <property type="entry name" value="P-loop containing nucleotide triphosphate hydrolases"/>
    <property type="match status" value="1"/>
</dbReference>
<evidence type="ECO:0000256" key="2">
    <source>
        <dbReference type="ARBA" id="ARBA00023015"/>
    </source>
</evidence>
<dbReference type="GO" id="GO:0003677">
    <property type="term" value="F:DNA binding"/>
    <property type="evidence" value="ECO:0007669"/>
    <property type="project" value="UniProtKB-UniRule"/>
</dbReference>
<dbReference type="Gene3D" id="1.10.10.10">
    <property type="entry name" value="Winged helix-like DNA-binding domain superfamily/Winged helix DNA-binding domain"/>
    <property type="match status" value="1"/>
</dbReference>
<dbReference type="InterPro" id="IPR016032">
    <property type="entry name" value="Sig_transdc_resp-reg_C-effctor"/>
</dbReference>
<dbReference type="SMART" id="SM01043">
    <property type="entry name" value="BTAD"/>
    <property type="match status" value="1"/>
</dbReference>
<evidence type="ECO:0000259" key="7">
    <source>
        <dbReference type="PROSITE" id="PS51755"/>
    </source>
</evidence>